<evidence type="ECO:0000313" key="9">
    <source>
        <dbReference type="Proteomes" id="UP000199399"/>
    </source>
</evidence>
<evidence type="ECO:0000256" key="6">
    <source>
        <dbReference type="SAM" id="MobiDB-lite"/>
    </source>
</evidence>
<keyword evidence="9" id="KW-1185">Reference proteome</keyword>
<reference evidence="9" key="1">
    <citation type="submission" date="2016-10" db="EMBL/GenBank/DDBJ databases">
        <authorList>
            <person name="Varghese N."/>
            <person name="Submissions S."/>
        </authorList>
    </citation>
    <scope>NUCLEOTIDE SEQUENCE [LARGE SCALE GENOMIC DNA]</scope>
    <source>
        <strain evidence="9">DSM 16477</strain>
    </source>
</reference>
<comment type="subcellular location">
    <subcellularLocation>
        <location evidence="1">Membrane</location>
        <topology evidence="1">Single-pass membrane protein</topology>
    </subcellularLocation>
</comment>
<dbReference type="Gene3D" id="2.40.128.260">
    <property type="entry name" value="Type IV secretion system, VirB10/TraB/TrbI"/>
    <property type="match status" value="1"/>
</dbReference>
<keyword evidence="5 7" id="KW-0472">Membrane</keyword>
<proteinExistence type="inferred from homology"/>
<dbReference type="InterPro" id="IPR005498">
    <property type="entry name" value="T4SS_VirB10/TraB/TrbI"/>
</dbReference>
<dbReference type="CDD" id="cd16429">
    <property type="entry name" value="VirB10"/>
    <property type="match status" value="1"/>
</dbReference>
<comment type="similarity">
    <text evidence="2">Belongs to the TrbI/VirB10 family.</text>
</comment>
<dbReference type="Pfam" id="PF03743">
    <property type="entry name" value="TrbI"/>
    <property type="match status" value="1"/>
</dbReference>
<dbReference type="EMBL" id="FNBP01000004">
    <property type="protein sequence ID" value="SDG09427.1"/>
    <property type="molecule type" value="Genomic_DNA"/>
</dbReference>
<protein>
    <submittedName>
        <fullName evidence="8">Type IV secretion system protein VirB10</fullName>
    </submittedName>
</protein>
<dbReference type="InterPro" id="IPR042217">
    <property type="entry name" value="T4SS_VirB10/TrbI"/>
</dbReference>
<dbReference type="RefSeq" id="WP_244153656.1">
    <property type="nucleotide sequence ID" value="NZ_FNBP01000004.1"/>
</dbReference>
<evidence type="ECO:0000313" key="8">
    <source>
        <dbReference type="EMBL" id="SDG09427.1"/>
    </source>
</evidence>
<dbReference type="AlphaFoldDB" id="A0A1G7RF73"/>
<evidence type="ECO:0000256" key="1">
    <source>
        <dbReference type="ARBA" id="ARBA00004167"/>
    </source>
</evidence>
<sequence length="399" mass="42446">MTQTPDMQEPPRTEEDIAQELRLRPDPPRVMRLSRRAIALATAIGGLGLSAILIVALQNNRQEGTQTELFSTERIQAAEGLSTLPRDYADVPRLGPPLPGELGRAILGAQDRGQPVPAPPLSGPLAPTVDPEEQRRLQELDAARLSALFAEAQTVPRGGAQATPTAAATGALFPSTLGSPTASDPISGRETFLTRPGDTDTVSAHRMTPPPSPYILQAGTVIPAALITGLRSDLPGQISAQVTSNVYDSPSGRFLLIPQGARLLGEYDSRIASGQSRLLLVWTRLILPDGRSIVLERAPGTDGTGASGLQDRVNYHWGRVFLAAGLATILNLGLESGADSEDDVARAIREAAQDTIGRTGDEIVRQQLAVPPTLTIRPGFPVRVMVTRDLILEPLGEVR</sequence>
<feature type="region of interest" description="Disordered" evidence="6">
    <location>
        <begin position="171"/>
        <end position="210"/>
    </location>
</feature>
<dbReference type="GO" id="GO:0016020">
    <property type="term" value="C:membrane"/>
    <property type="evidence" value="ECO:0007669"/>
    <property type="project" value="UniProtKB-SubCell"/>
</dbReference>
<organism evidence="8 9">
    <name type="scientific">Sulfitobacter delicatus</name>
    <dbReference type="NCBI Taxonomy" id="218672"/>
    <lineage>
        <taxon>Bacteria</taxon>
        <taxon>Pseudomonadati</taxon>
        <taxon>Pseudomonadota</taxon>
        <taxon>Alphaproteobacteria</taxon>
        <taxon>Rhodobacterales</taxon>
        <taxon>Roseobacteraceae</taxon>
        <taxon>Sulfitobacter</taxon>
    </lineage>
</organism>
<name>A0A1G7RF73_9RHOB</name>
<accession>A0A1G7RF73</accession>
<evidence type="ECO:0000256" key="5">
    <source>
        <dbReference type="ARBA" id="ARBA00023136"/>
    </source>
</evidence>
<feature type="transmembrane region" description="Helical" evidence="7">
    <location>
        <begin position="37"/>
        <end position="57"/>
    </location>
</feature>
<keyword evidence="4 7" id="KW-1133">Transmembrane helix</keyword>
<gene>
    <name evidence="8" type="ORF">SAMN04489759_104365</name>
</gene>
<evidence type="ECO:0000256" key="2">
    <source>
        <dbReference type="ARBA" id="ARBA00010265"/>
    </source>
</evidence>
<dbReference type="STRING" id="218672.SAMN04489759_104365"/>
<evidence type="ECO:0000256" key="3">
    <source>
        <dbReference type="ARBA" id="ARBA00022692"/>
    </source>
</evidence>
<evidence type="ECO:0000256" key="7">
    <source>
        <dbReference type="SAM" id="Phobius"/>
    </source>
</evidence>
<keyword evidence="3 7" id="KW-0812">Transmembrane</keyword>
<evidence type="ECO:0000256" key="4">
    <source>
        <dbReference type="ARBA" id="ARBA00022989"/>
    </source>
</evidence>
<dbReference type="Proteomes" id="UP000199399">
    <property type="component" value="Unassembled WGS sequence"/>
</dbReference>